<feature type="signal peptide" evidence="2">
    <location>
        <begin position="1"/>
        <end position="37"/>
    </location>
</feature>
<dbReference type="Pfam" id="PF13517">
    <property type="entry name" value="FG-GAP_3"/>
    <property type="match status" value="3"/>
</dbReference>
<evidence type="ECO:0000256" key="2">
    <source>
        <dbReference type="SAM" id="SignalP"/>
    </source>
</evidence>
<dbReference type="EMBL" id="VOOR01000016">
    <property type="protein sequence ID" value="TXB63343.1"/>
    <property type="molecule type" value="Genomic_DNA"/>
</dbReference>
<accession>A0A5C6RM63</accession>
<dbReference type="Pfam" id="PF07593">
    <property type="entry name" value="UnbV_ASPIC"/>
    <property type="match status" value="1"/>
</dbReference>
<evidence type="ECO:0000256" key="1">
    <source>
        <dbReference type="ARBA" id="ARBA00022729"/>
    </source>
</evidence>
<evidence type="ECO:0000259" key="4">
    <source>
        <dbReference type="Pfam" id="PF18962"/>
    </source>
</evidence>
<feature type="domain" description="ASPIC/UnbV" evidence="3">
    <location>
        <begin position="420"/>
        <end position="486"/>
    </location>
</feature>
<comment type="caution">
    <text evidence="5">The sequence shown here is derived from an EMBL/GenBank/DDBJ whole genome shotgun (WGS) entry which is preliminary data.</text>
</comment>
<dbReference type="PANTHER" id="PTHR16026">
    <property type="entry name" value="CARTILAGE ACIDIC PROTEIN 1"/>
    <property type="match status" value="1"/>
</dbReference>
<dbReference type="InterPro" id="IPR026444">
    <property type="entry name" value="Secre_tail"/>
</dbReference>
<reference evidence="5 6" key="1">
    <citation type="submission" date="2019-08" db="EMBL/GenBank/DDBJ databases">
        <title>Genome of Phaeodactylibacter luteus.</title>
        <authorList>
            <person name="Bowman J.P."/>
        </authorList>
    </citation>
    <scope>NUCLEOTIDE SEQUENCE [LARGE SCALE GENOMIC DNA]</scope>
    <source>
        <strain evidence="5 6">KCTC 42180</strain>
    </source>
</reference>
<dbReference type="SUPFAM" id="SSF69318">
    <property type="entry name" value="Integrin alpha N-terminal domain"/>
    <property type="match status" value="1"/>
</dbReference>
<dbReference type="Proteomes" id="UP000321580">
    <property type="component" value="Unassembled WGS sequence"/>
</dbReference>
<keyword evidence="6" id="KW-1185">Reference proteome</keyword>
<evidence type="ECO:0000313" key="5">
    <source>
        <dbReference type="EMBL" id="TXB63343.1"/>
    </source>
</evidence>
<dbReference type="AlphaFoldDB" id="A0A5C6RM63"/>
<proteinExistence type="predicted"/>
<feature type="domain" description="Secretion system C-terminal sorting" evidence="4">
    <location>
        <begin position="510"/>
        <end position="572"/>
    </location>
</feature>
<dbReference type="PANTHER" id="PTHR16026:SF0">
    <property type="entry name" value="CARTILAGE ACIDIC PROTEIN 1"/>
    <property type="match status" value="1"/>
</dbReference>
<dbReference type="Pfam" id="PF18962">
    <property type="entry name" value="Por_Secre_tail"/>
    <property type="match status" value="1"/>
</dbReference>
<name>A0A5C6RM63_9BACT</name>
<evidence type="ECO:0000313" key="6">
    <source>
        <dbReference type="Proteomes" id="UP000321580"/>
    </source>
</evidence>
<protein>
    <recommendedName>
        <fullName evidence="7">T9SS type A sorting domain-containing protein</fullName>
    </recommendedName>
</protein>
<dbReference type="InterPro" id="IPR011519">
    <property type="entry name" value="UnbV_ASPIC"/>
</dbReference>
<dbReference type="Gene3D" id="2.130.10.130">
    <property type="entry name" value="Integrin alpha, N-terminal"/>
    <property type="match status" value="2"/>
</dbReference>
<feature type="chain" id="PRO_5023029092" description="T9SS type A sorting domain-containing protein" evidence="2">
    <location>
        <begin position="38"/>
        <end position="587"/>
    </location>
</feature>
<sequence length="587" mass="62726">MSTELRIFKGTKQVGTMKQFCAKLLLLALWPASSLSAQPPFSDGSTAAGIGHPGRNYGVAFGDFDGDGGEDIYISRHNAPNLLYRAVGQGRFEEVAQAAGVAHAGTTTVSTFADIDNDGDLDLYLGNRDEDNILYRNNGDGTFTDISAVAGVNSGFRTRAVLFGDVDRDGWVDLYVANMNAPNFLYHNNADGTFTNIVEQANAQDYGVAMGSLFFDYDNDGDLDLYLTHDANQPNILYRNDGSGHFENTSAYSGANIAAQGMGVDFADVNNDGYFDLYITNLYSNELLLNDGDGTFSLATAQAGVGDLGMGWGTVFLDYDNDGWTDLYAVNDYYFAPFYNVLYRNTGGGTFEAVGAGSPVESPLAGYGVAAGDVNADGFPDLVLANAGSNDGNQLLLNMAQGNNHFVKVQLEGTLSNRSAIGARVVVEAGGHRQMDEVCAGSGYASQNSFALHFGLGAAAVIDRLEIFWPSGEVEAYEGLAADQSYRFTETSGFVTAAPEEDTARLEGAVFPNPVSGTLQLRCRSHQAGRGQLSLLDIRGQVVWEKEVGVQAGWNSWPIDMRALSPGLYYLQGSGALAGQAFPVVRQ</sequence>
<organism evidence="5 6">
    <name type="scientific">Phaeodactylibacter luteus</name>
    <dbReference type="NCBI Taxonomy" id="1564516"/>
    <lineage>
        <taxon>Bacteria</taxon>
        <taxon>Pseudomonadati</taxon>
        <taxon>Bacteroidota</taxon>
        <taxon>Saprospiria</taxon>
        <taxon>Saprospirales</taxon>
        <taxon>Haliscomenobacteraceae</taxon>
        <taxon>Phaeodactylibacter</taxon>
    </lineage>
</organism>
<evidence type="ECO:0008006" key="7">
    <source>
        <dbReference type="Google" id="ProtNLM"/>
    </source>
</evidence>
<gene>
    <name evidence="5" type="ORF">FRY97_09220</name>
</gene>
<dbReference type="OrthoDB" id="9816120at2"/>
<dbReference type="InterPro" id="IPR013517">
    <property type="entry name" value="FG-GAP"/>
</dbReference>
<evidence type="ECO:0000259" key="3">
    <source>
        <dbReference type="Pfam" id="PF07593"/>
    </source>
</evidence>
<keyword evidence="1 2" id="KW-0732">Signal</keyword>
<dbReference type="InterPro" id="IPR028994">
    <property type="entry name" value="Integrin_alpha_N"/>
</dbReference>
<dbReference type="InterPro" id="IPR027039">
    <property type="entry name" value="Crtac1"/>
</dbReference>